<dbReference type="InParanoid" id="A0A2P5HYI1"/>
<name>A0A2P5HYI1_DIAHE</name>
<comment type="caution">
    <text evidence="1">The sequence shown here is derived from an EMBL/GenBank/DDBJ whole genome shotgun (WGS) entry which is preliminary data.</text>
</comment>
<sequence length="302" mass="33340">MGRWAHTLFGHDDAIGHAIKIIKHITQGNDRHFAYMMENLLAACPLAVASFYAQEYGIIDQLQGDVDESIVSIARIFISVLKLGSILTVFYQDQLILHKLDSGMGDDLFEKYRAAGKNSPVDFGDSKYLPVILAAIMMEYGATIKEARIKNLSDLVEKMQCNEKVAMVFCDLGIRGAGKRQFLAALDHYQAGNPRSFREPSCHCCGKINADIKAEGKTLMKCGGCKNQIAAAWFCDKVRMAGRTILLSALNIADIVIVQDCQRAQWKRHKPNCGTPAGSGIAMFQAYGKNTIGVMMYEGFNV</sequence>
<evidence type="ECO:0000313" key="1">
    <source>
        <dbReference type="EMBL" id="POS75289.1"/>
    </source>
</evidence>
<dbReference type="EMBL" id="MAVT02000506">
    <property type="protein sequence ID" value="POS75289.1"/>
    <property type="molecule type" value="Genomic_DNA"/>
</dbReference>
<dbReference type="STRING" id="158607.A0A2P5HYI1"/>
<dbReference type="Proteomes" id="UP000094444">
    <property type="component" value="Unassembled WGS sequence"/>
</dbReference>
<reference evidence="1" key="1">
    <citation type="submission" date="2017-09" db="EMBL/GenBank/DDBJ databases">
        <title>Polyketide synthases of a Diaporthe helianthi virulent isolate.</title>
        <authorList>
            <person name="Baroncelli R."/>
        </authorList>
    </citation>
    <scope>NUCLEOTIDE SEQUENCE [LARGE SCALE GENOMIC DNA]</scope>
    <source>
        <strain evidence="1">7/96</strain>
    </source>
</reference>
<keyword evidence="2" id="KW-1185">Reference proteome</keyword>
<gene>
    <name evidence="1" type="ORF">DHEL01_v206311</name>
</gene>
<protein>
    <submittedName>
        <fullName evidence="1">Uncharacterized protein</fullName>
    </submittedName>
</protein>
<dbReference type="OrthoDB" id="341421at2759"/>
<proteinExistence type="predicted"/>
<accession>A0A2P5HYI1</accession>
<evidence type="ECO:0000313" key="2">
    <source>
        <dbReference type="Proteomes" id="UP000094444"/>
    </source>
</evidence>
<dbReference type="AlphaFoldDB" id="A0A2P5HYI1"/>
<dbReference type="Gene3D" id="6.10.140.2220">
    <property type="match status" value="1"/>
</dbReference>
<organism evidence="1 2">
    <name type="scientific">Diaporthe helianthi</name>
    <dbReference type="NCBI Taxonomy" id="158607"/>
    <lineage>
        <taxon>Eukaryota</taxon>
        <taxon>Fungi</taxon>
        <taxon>Dikarya</taxon>
        <taxon>Ascomycota</taxon>
        <taxon>Pezizomycotina</taxon>
        <taxon>Sordariomycetes</taxon>
        <taxon>Sordariomycetidae</taxon>
        <taxon>Diaporthales</taxon>
        <taxon>Diaporthaceae</taxon>
        <taxon>Diaporthe</taxon>
    </lineage>
</organism>